<dbReference type="SMART" id="SM00028">
    <property type="entry name" value="TPR"/>
    <property type="match status" value="3"/>
</dbReference>
<dbReference type="PROSITE" id="PS50005">
    <property type="entry name" value="TPR"/>
    <property type="match status" value="2"/>
</dbReference>
<dbReference type="PANTHER" id="PTHR22904:SF523">
    <property type="entry name" value="STRESS-INDUCED-PHOSPHOPROTEIN 1"/>
    <property type="match status" value="1"/>
</dbReference>
<organism evidence="5 6">
    <name type="scientific">Cyberlindnera jadinii (strain ATCC 18201 / CBS 1600 / BCRC 20928 / JCM 3617 / NBRC 0987 / NRRL Y-1542)</name>
    <name type="common">Torula yeast</name>
    <name type="synonym">Candida utilis</name>
    <dbReference type="NCBI Taxonomy" id="983966"/>
    <lineage>
        <taxon>Eukaryota</taxon>
        <taxon>Fungi</taxon>
        <taxon>Dikarya</taxon>
        <taxon>Ascomycota</taxon>
        <taxon>Saccharomycotina</taxon>
        <taxon>Saccharomycetes</taxon>
        <taxon>Phaffomycetales</taxon>
        <taxon>Phaffomycetaceae</taxon>
        <taxon>Cyberlindnera</taxon>
    </lineage>
</organism>
<dbReference type="Proteomes" id="UP000038830">
    <property type="component" value="Unassembled WGS sequence"/>
</dbReference>
<gene>
    <name evidence="5" type="ORF">BN1211_2068</name>
</gene>
<name>A0A0H5C237_CYBJN</name>
<evidence type="ECO:0000256" key="1">
    <source>
        <dbReference type="ARBA" id="ARBA00022737"/>
    </source>
</evidence>
<dbReference type="Pfam" id="PF07719">
    <property type="entry name" value="TPR_2"/>
    <property type="match status" value="1"/>
</dbReference>
<dbReference type="InterPro" id="IPR025986">
    <property type="entry name" value="RPAP3-like_C"/>
</dbReference>
<evidence type="ECO:0000259" key="4">
    <source>
        <dbReference type="Pfam" id="PF13877"/>
    </source>
</evidence>
<dbReference type="EMBL" id="CDQK01000002">
    <property type="protein sequence ID" value="CEP21858.1"/>
    <property type="molecule type" value="Genomic_DNA"/>
</dbReference>
<feature type="repeat" description="TPR" evidence="3">
    <location>
        <begin position="2"/>
        <end position="35"/>
    </location>
</feature>
<dbReference type="InterPro" id="IPR013105">
    <property type="entry name" value="TPR_2"/>
</dbReference>
<keyword evidence="2 3" id="KW-0802">TPR repeat</keyword>
<dbReference type="AlphaFoldDB" id="A0A0H5C237"/>
<evidence type="ECO:0000256" key="2">
    <source>
        <dbReference type="ARBA" id="ARBA00022803"/>
    </source>
</evidence>
<sequence>MADILKEKGNCAFKEGNYAEADRLYYSAIVLDPKNSVLYSNRAIALVNLSQWETCVQVCDEGLAQEPEVKTKIKLLWRKGTALMKQSRFTDARDCYSQALVLDPANKMVLKSMEELTSAQAEEAQVKRAHSVDEQRSEKKMKTTLEEIPIYEVDRLPDEFCVSKSEASSASDVTSASASRPTSTSTSGLIPKPVIQEVNIDKPSTAPKFPEMPTLQQLTTIIKSPSDDVYYYAFNLPIPLLKRLLSTGCIEPSIINFFLDTITFNVSSNASVNASANERAAQLLITLAQAPRFKLVSMFVNKPKLQSITTHLSSTVQRGQLEQINNLWKY</sequence>
<reference evidence="6" key="1">
    <citation type="journal article" date="2015" name="J. Biotechnol.">
        <title>The structure of the Cyberlindnera jadinii genome and its relation to Candida utilis analyzed by the occurrence of single nucleotide polymorphisms.</title>
        <authorList>
            <person name="Rupp O."/>
            <person name="Brinkrolf K."/>
            <person name="Buerth C."/>
            <person name="Kunigo M."/>
            <person name="Schneider J."/>
            <person name="Jaenicke S."/>
            <person name="Goesmann A."/>
            <person name="Puehler A."/>
            <person name="Jaeger K.-E."/>
            <person name="Ernst J.F."/>
        </authorList>
    </citation>
    <scope>NUCLEOTIDE SEQUENCE [LARGE SCALE GENOMIC DNA]</scope>
    <source>
        <strain evidence="6">ATCC 18201 / CBS 1600 / BCRC 20928 / JCM 3617 / NBRC 0987 / NRRL Y-1542</strain>
    </source>
</reference>
<feature type="repeat" description="TPR" evidence="3">
    <location>
        <begin position="73"/>
        <end position="106"/>
    </location>
</feature>
<proteinExistence type="predicted"/>
<evidence type="ECO:0000313" key="5">
    <source>
        <dbReference type="EMBL" id="CEP21858.1"/>
    </source>
</evidence>
<feature type="domain" description="RNA-polymerase II-associated protein 3-like C-terminal" evidence="4">
    <location>
        <begin position="224"/>
        <end position="302"/>
    </location>
</feature>
<accession>A0A0H5C237</accession>
<dbReference type="InterPro" id="IPR019734">
    <property type="entry name" value="TPR_rpt"/>
</dbReference>
<dbReference type="SUPFAM" id="SSF48452">
    <property type="entry name" value="TPR-like"/>
    <property type="match status" value="1"/>
</dbReference>
<dbReference type="Pfam" id="PF13431">
    <property type="entry name" value="TPR_17"/>
    <property type="match status" value="1"/>
</dbReference>
<dbReference type="PANTHER" id="PTHR22904">
    <property type="entry name" value="TPR REPEAT CONTAINING PROTEIN"/>
    <property type="match status" value="1"/>
</dbReference>
<evidence type="ECO:0000313" key="6">
    <source>
        <dbReference type="Proteomes" id="UP000038830"/>
    </source>
</evidence>
<evidence type="ECO:0000256" key="3">
    <source>
        <dbReference type="PROSITE-ProRule" id="PRU00339"/>
    </source>
</evidence>
<dbReference type="GO" id="GO:0051879">
    <property type="term" value="F:Hsp90 protein binding"/>
    <property type="evidence" value="ECO:0007669"/>
    <property type="project" value="TreeGrafter"/>
</dbReference>
<protein>
    <recommendedName>
        <fullName evidence="4">RNA-polymerase II-associated protein 3-like C-terminal domain-containing protein</fullName>
    </recommendedName>
</protein>
<dbReference type="InterPro" id="IPR011990">
    <property type="entry name" value="TPR-like_helical_dom_sf"/>
</dbReference>
<dbReference type="Pfam" id="PF13877">
    <property type="entry name" value="RPAP3_C"/>
    <property type="match status" value="1"/>
</dbReference>
<keyword evidence="1" id="KW-0677">Repeat</keyword>
<dbReference type="Gene3D" id="1.25.40.10">
    <property type="entry name" value="Tetratricopeptide repeat domain"/>
    <property type="match status" value="1"/>
</dbReference>